<dbReference type="GO" id="GO:0016491">
    <property type="term" value="F:oxidoreductase activity"/>
    <property type="evidence" value="ECO:0007669"/>
    <property type="project" value="UniProtKB-UniRule"/>
</dbReference>
<dbReference type="PANTHER" id="PTHR43498">
    <property type="entry name" value="FERREDOXIN:COB-COM HETERODISULFIDE REDUCTASE SUBUNIT A"/>
    <property type="match status" value="1"/>
</dbReference>
<dbReference type="InterPro" id="IPR017896">
    <property type="entry name" value="4Fe4S_Fe-S-bd"/>
</dbReference>
<dbReference type="EC" id="1.8.-.-" evidence="9"/>
<dbReference type="PROSITE" id="PS51379">
    <property type="entry name" value="4FE4S_FER_2"/>
    <property type="match status" value="4"/>
</dbReference>
<dbReference type="SUPFAM" id="SSF54862">
    <property type="entry name" value="4Fe-4S ferredoxins"/>
    <property type="match status" value="1"/>
</dbReference>
<comment type="function">
    <text evidence="9">Part of a complex that catalyzes the reversible reduction of CoM-S-S-CoB to the thiol-coenzymes H-S-CoM (coenzyme M) and H-S-CoB (coenzyme B).</text>
</comment>
<reference evidence="11" key="1">
    <citation type="journal article" date="2020" name="Nature">
        <title>Isolation of an archaeon at the prokaryote-eukaryote interface.</title>
        <authorList>
            <person name="Imachi H."/>
            <person name="Nobu M.K."/>
            <person name="Nakahara N."/>
            <person name="Morono Y."/>
            <person name="Ogawara M."/>
            <person name="Takaki Y."/>
            <person name="Takano Y."/>
            <person name="Uematsu K."/>
            <person name="Ikuta T."/>
            <person name="Ito M."/>
            <person name="Matsui Y."/>
            <person name="Miyazaki M."/>
            <person name="Murata K."/>
            <person name="Saito Y."/>
            <person name="Sakai S."/>
            <person name="Song C."/>
            <person name="Tasumi E."/>
            <person name="Yamanaka Y."/>
            <person name="Yamaguchi T."/>
            <person name="Kamagata Y."/>
            <person name="Tamaki H."/>
            <person name="Takai K."/>
        </authorList>
    </citation>
    <scope>NUCLEOTIDE SEQUENCE [LARGE SCALE GENOMIC DNA]</scope>
    <source>
        <strain evidence="11">MK-D1</strain>
    </source>
</reference>
<evidence type="ECO:0000256" key="1">
    <source>
        <dbReference type="ARBA" id="ARBA00001974"/>
    </source>
</evidence>
<evidence type="ECO:0000256" key="7">
    <source>
        <dbReference type="ARBA" id="ARBA00023004"/>
    </source>
</evidence>
<dbReference type="SUPFAM" id="SSF51905">
    <property type="entry name" value="FAD/NAD(P)-binding domain"/>
    <property type="match status" value="1"/>
</dbReference>
<feature type="domain" description="4Fe-4S ferredoxin-type" evidence="10">
    <location>
        <begin position="34"/>
        <end position="61"/>
    </location>
</feature>
<dbReference type="GeneID" id="41330243"/>
<evidence type="ECO:0000256" key="4">
    <source>
        <dbReference type="ARBA" id="ARBA00022723"/>
    </source>
</evidence>
<keyword evidence="9" id="KW-0285">Flavoprotein</keyword>
<dbReference type="Gene3D" id="3.30.70.20">
    <property type="match status" value="2"/>
</dbReference>
<dbReference type="AlphaFoldDB" id="A0A5B9DCE1"/>
<keyword evidence="3 9" id="KW-0004">4Fe-4S</keyword>
<dbReference type="InterPro" id="IPR017900">
    <property type="entry name" value="4Fe4S_Fe_S_CS"/>
</dbReference>
<dbReference type="PROSITE" id="PS00198">
    <property type="entry name" value="4FE4S_FER_1"/>
    <property type="match status" value="3"/>
</dbReference>
<feature type="domain" description="4Fe-4S ferredoxin-type" evidence="10">
    <location>
        <begin position="402"/>
        <end position="431"/>
    </location>
</feature>
<evidence type="ECO:0000256" key="3">
    <source>
        <dbReference type="ARBA" id="ARBA00022485"/>
    </source>
</evidence>
<evidence type="ECO:0000256" key="5">
    <source>
        <dbReference type="ARBA" id="ARBA00022827"/>
    </source>
</evidence>
<dbReference type="Gene3D" id="3.30.70.3270">
    <property type="match status" value="1"/>
</dbReference>
<keyword evidence="7 9" id="KW-0408">Iron</keyword>
<dbReference type="Pfam" id="PF13183">
    <property type="entry name" value="Fer4_8"/>
    <property type="match status" value="1"/>
</dbReference>
<keyword evidence="8 9" id="KW-0411">Iron-sulfur</keyword>
<organism evidence="11">
    <name type="scientific">Promethearchaeum syntrophicum</name>
    <dbReference type="NCBI Taxonomy" id="2594042"/>
    <lineage>
        <taxon>Archaea</taxon>
        <taxon>Promethearchaeati</taxon>
        <taxon>Promethearchaeota</taxon>
        <taxon>Promethearchaeia</taxon>
        <taxon>Promethearchaeales</taxon>
        <taxon>Promethearchaeaceae</taxon>
        <taxon>Promethearchaeum</taxon>
    </lineage>
</organism>
<proteinExistence type="inferred from homology"/>
<dbReference type="InterPro" id="IPR039650">
    <property type="entry name" value="HdrA-like"/>
</dbReference>
<dbReference type="GO" id="GO:0046872">
    <property type="term" value="F:metal ion binding"/>
    <property type="evidence" value="ECO:0007669"/>
    <property type="project" value="UniProtKB-KW"/>
</dbReference>
<comment type="cofactor">
    <cofactor evidence="1 9">
        <name>FAD</name>
        <dbReference type="ChEBI" id="CHEBI:57692"/>
    </cofactor>
</comment>
<comment type="pathway">
    <text evidence="9">Cofactor metabolism; coenzyme M-coenzyme B heterodisulfide reduction; coenzyme B and coenzyme M from coenzyme M-coenzyme B heterodisulfide: step 1/1.</text>
</comment>
<dbReference type="RefSeq" id="WP_244626256.1">
    <property type="nucleotide sequence ID" value="NZ_CP042905.2"/>
</dbReference>
<evidence type="ECO:0000313" key="11">
    <source>
        <dbReference type="EMBL" id="QEE16423.1"/>
    </source>
</evidence>
<dbReference type="GO" id="GO:0051539">
    <property type="term" value="F:4 iron, 4 sulfur cluster binding"/>
    <property type="evidence" value="ECO:0007669"/>
    <property type="project" value="UniProtKB-UniRule"/>
</dbReference>
<protein>
    <recommendedName>
        <fullName evidence="9">CoB--CoM heterodisulfide reductase iron-sulfur subunit A</fullName>
        <ecNumber evidence="9">1.8.-.-</ecNumber>
    </recommendedName>
</protein>
<name>A0A5B9DCE1_9ARCH</name>
<comment type="cofactor">
    <cofactor evidence="9">
        <name>[4Fe-4S] cluster</name>
        <dbReference type="ChEBI" id="CHEBI:49883"/>
    </cofactor>
</comment>
<gene>
    <name evidence="11" type="primary">hdrA_3</name>
    <name evidence="11" type="ORF">DSAG12_02253</name>
</gene>
<evidence type="ECO:0000256" key="9">
    <source>
        <dbReference type="RuleBase" id="RU366072"/>
    </source>
</evidence>
<comment type="similarity">
    <text evidence="2 9">Belongs to the HdrA family.</text>
</comment>
<feature type="domain" description="4Fe-4S ferredoxin-type" evidence="10">
    <location>
        <begin position="372"/>
        <end position="401"/>
    </location>
</feature>
<feature type="domain" description="4Fe-4S ferredoxin-type" evidence="10">
    <location>
        <begin position="81"/>
        <end position="110"/>
    </location>
</feature>
<comment type="subunit">
    <text evidence="9">The ferredoxin:CoB-CoM heterodisulfide reductase is composed of three subunits; HdrA, HdrB and HdrC.</text>
</comment>
<evidence type="ECO:0000256" key="8">
    <source>
        <dbReference type="ARBA" id="ARBA00023014"/>
    </source>
</evidence>
<evidence type="ECO:0000259" key="10">
    <source>
        <dbReference type="PROSITE" id="PS51379"/>
    </source>
</evidence>
<sequence length="455" mass="50574">MLETQRNENIELFTLSEVTKISGYVGNFEVEILQKARYTKNDCNGCGACFDVCPAIVPSEFDMGLGPRRAIYYSFAQAVPMVAQIDMDHCILCGNCANVCELKAVDYEQKDTKFSVKVGGIIIATGWDEYEPEYGYLGYDQYENVITQLTLERMIAPNGPVVGHLVRPSDAKTPKSILFVQCVGSRDINRNEYCSSGVCCMISIKNSKLVKSHDPSLQVMVAYIDIRAAGKGYEEYYTASRREGVKYIRSKVGRIREDPKTKSLKVVLEDTLSPDKTIKEYTFDMVVLSAAMMPSRTFDKLNKTLNISKHPSGFLKEFHQRLNTVDTDVPGISLAGACHAPKAISETIMQAKGASSSIVKLLSNGEYRIKLIRAISDPNKCARCGMCEKSCPYGAIRITQEKGAIVDDILCRGCGLCVAVCPSEAITLRYYRDEQYFDLIDGILEDALFVEETES</sequence>
<dbReference type="Pfam" id="PF14697">
    <property type="entry name" value="Fer4_21"/>
    <property type="match status" value="1"/>
</dbReference>
<evidence type="ECO:0000256" key="2">
    <source>
        <dbReference type="ARBA" id="ARBA00006561"/>
    </source>
</evidence>
<dbReference type="InterPro" id="IPR036188">
    <property type="entry name" value="FAD/NAD-bd_sf"/>
</dbReference>
<keyword evidence="6 9" id="KW-0560">Oxidoreductase</keyword>
<keyword evidence="5 9" id="KW-0274">FAD</keyword>
<keyword evidence="4 9" id="KW-0479">Metal-binding</keyword>
<accession>A0A5B9DCE1</accession>
<evidence type="ECO:0000256" key="6">
    <source>
        <dbReference type="ARBA" id="ARBA00023002"/>
    </source>
</evidence>
<dbReference type="PANTHER" id="PTHR43498:SF1">
    <property type="entry name" value="COB--COM HETERODISULFIDE REDUCTASE IRON-SULFUR SUBUNIT A"/>
    <property type="match status" value="1"/>
</dbReference>
<dbReference type="EMBL" id="CP042905">
    <property type="protein sequence ID" value="QEE16423.1"/>
    <property type="molecule type" value="Genomic_DNA"/>
</dbReference>